<protein>
    <submittedName>
        <fullName evidence="2">RimJ/RimL family protein N-acetyltransferase</fullName>
    </submittedName>
</protein>
<dbReference type="PANTHER" id="PTHR43792:SF1">
    <property type="entry name" value="N-ACETYLTRANSFERASE DOMAIN-CONTAINING PROTEIN"/>
    <property type="match status" value="1"/>
</dbReference>
<dbReference type="InterPro" id="IPR016181">
    <property type="entry name" value="Acyl_CoA_acyltransferase"/>
</dbReference>
<dbReference type="SUPFAM" id="SSF55729">
    <property type="entry name" value="Acyl-CoA N-acyltransferases (Nat)"/>
    <property type="match status" value="1"/>
</dbReference>
<sequence length="198" mass="21693">MTHLVTTERLVVRNWESSDAAAALAVFGNEQVSRWLAPAADAVPDEAAMSALIEQWRAEHGRPGDDAGQFVGRWALARKEDDVVVGALVLRTMPPHGEDVEIAWQLAPEHWGHSYATEGARALAAWAFAQGAAEVFAVVRPGNERGEWSARRIGMEWVGETDKYYDLHLRVYRLRPSDLAPPDPVTTGSLPVIPVPPA</sequence>
<organism evidence="2 3">
    <name type="scientific">Quadrisphaera granulorum</name>
    <dbReference type="NCBI Taxonomy" id="317664"/>
    <lineage>
        <taxon>Bacteria</taxon>
        <taxon>Bacillati</taxon>
        <taxon>Actinomycetota</taxon>
        <taxon>Actinomycetes</taxon>
        <taxon>Kineosporiales</taxon>
        <taxon>Kineosporiaceae</taxon>
        <taxon>Quadrisphaera</taxon>
    </lineage>
</organism>
<dbReference type="Gene3D" id="3.40.630.30">
    <property type="match status" value="1"/>
</dbReference>
<dbReference type="InterPro" id="IPR051531">
    <property type="entry name" value="N-acetyltransferase"/>
</dbReference>
<keyword evidence="2" id="KW-0808">Transferase</keyword>
<proteinExistence type="predicted"/>
<dbReference type="RefSeq" id="WP_109772858.1">
    <property type="nucleotide sequence ID" value="NZ_QGDQ01000002.1"/>
</dbReference>
<accession>A0A316ADW6</accession>
<dbReference type="Pfam" id="PF13302">
    <property type="entry name" value="Acetyltransf_3"/>
    <property type="match status" value="1"/>
</dbReference>
<dbReference type="OrthoDB" id="3533156at2"/>
<dbReference type="Proteomes" id="UP000245469">
    <property type="component" value="Unassembled WGS sequence"/>
</dbReference>
<evidence type="ECO:0000313" key="2">
    <source>
        <dbReference type="EMBL" id="PWJ55802.1"/>
    </source>
</evidence>
<gene>
    <name evidence="2" type="ORF">BXY45_102168</name>
</gene>
<comment type="caution">
    <text evidence="2">The sequence shown here is derived from an EMBL/GenBank/DDBJ whole genome shotgun (WGS) entry which is preliminary data.</text>
</comment>
<dbReference type="EMBL" id="QGDQ01000002">
    <property type="protein sequence ID" value="PWJ55802.1"/>
    <property type="molecule type" value="Genomic_DNA"/>
</dbReference>
<dbReference type="GO" id="GO:0016747">
    <property type="term" value="F:acyltransferase activity, transferring groups other than amino-acyl groups"/>
    <property type="evidence" value="ECO:0007669"/>
    <property type="project" value="InterPro"/>
</dbReference>
<dbReference type="InterPro" id="IPR000182">
    <property type="entry name" value="GNAT_dom"/>
</dbReference>
<dbReference type="AlphaFoldDB" id="A0A316ADW6"/>
<dbReference type="PANTHER" id="PTHR43792">
    <property type="entry name" value="GNAT FAMILY, PUTATIVE (AFU_ORTHOLOGUE AFUA_3G00765)-RELATED-RELATED"/>
    <property type="match status" value="1"/>
</dbReference>
<evidence type="ECO:0000259" key="1">
    <source>
        <dbReference type="PROSITE" id="PS51186"/>
    </source>
</evidence>
<feature type="domain" description="N-acetyltransferase" evidence="1">
    <location>
        <begin position="10"/>
        <end position="176"/>
    </location>
</feature>
<keyword evidence="3" id="KW-1185">Reference proteome</keyword>
<evidence type="ECO:0000313" key="3">
    <source>
        <dbReference type="Proteomes" id="UP000245469"/>
    </source>
</evidence>
<name>A0A316ADW6_9ACTN</name>
<dbReference type="PROSITE" id="PS51186">
    <property type="entry name" value="GNAT"/>
    <property type="match status" value="1"/>
</dbReference>
<reference evidence="2 3" key="1">
    <citation type="submission" date="2018-03" db="EMBL/GenBank/DDBJ databases">
        <title>Genomic Encyclopedia of Archaeal and Bacterial Type Strains, Phase II (KMG-II): from individual species to whole genera.</title>
        <authorList>
            <person name="Goeker M."/>
        </authorList>
    </citation>
    <scope>NUCLEOTIDE SEQUENCE [LARGE SCALE GENOMIC DNA]</scope>
    <source>
        <strain evidence="2 3">DSM 44889</strain>
    </source>
</reference>